<dbReference type="RefSeq" id="WP_026214577.1">
    <property type="nucleotide sequence ID" value="NZ_CP068985.1"/>
</dbReference>
<keyword evidence="3" id="KW-1185">Reference proteome</keyword>
<reference evidence="2 3" key="1">
    <citation type="journal article" date="2021" name="ACS Chem. Biol.">
        <title>Genomic-Led Discovery of a Novel Glycopeptide Antibiotic by Nonomuraea coxensis DSM 45129.</title>
        <authorList>
            <person name="Yushchuk O."/>
            <person name="Vior N.M."/>
            <person name="Andreo-Vidal A."/>
            <person name="Berini F."/>
            <person name="Ruckert C."/>
            <person name="Busche T."/>
            <person name="Binda E."/>
            <person name="Kalinowski J."/>
            <person name="Truman A.W."/>
            <person name="Marinelli F."/>
        </authorList>
    </citation>
    <scope>NUCLEOTIDE SEQUENCE [LARGE SCALE GENOMIC DNA]</scope>
    <source>
        <strain evidence="2 3">DSM 45129</strain>
    </source>
</reference>
<evidence type="ECO:0000313" key="2">
    <source>
        <dbReference type="EMBL" id="QYC40388.1"/>
    </source>
</evidence>
<protein>
    <recommendedName>
        <fullName evidence="4">DUF222 domain-containing protein</fullName>
    </recommendedName>
</protein>
<feature type="region of interest" description="Disordered" evidence="1">
    <location>
        <begin position="102"/>
        <end position="147"/>
    </location>
</feature>
<evidence type="ECO:0000313" key="3">
    <source>
        <dbReference type="Proteomes" id="UP000824681"/>
    </source>
</evidence>
<dbReference type="Proteomes" id="UP000824681">
    <property type="component" value="Chromosome"/>
</dbReference>
<evidence type="ECO:0008006" key="4">
    <source>
        <dbReference type="Google" id="ProtNLM"/>
    </source>
</evidence>
<gene>
    <name evidence="2" type="ORF">Nocox_13860</name>
</gene>
<name>A0ABX8TYM6_9ACTN</name>
<organism evidence="2 3">
    <name type="scientific">Nonomuraea coxensis DSM 45129</name>
    <dbReference type="NCBI Taxonomy" id="1122611"/>
    <lineage>
        <taxon>Bacteria</taxon>
        <taxon>Bacillati</taxon>
        <taxon>Actinomycetota</taxon>
        <taxon>Actinomycetes</taxon>
        <taxon>Streptosporangiales</taxon>
        <taxon>Streptosporangiaceae</taxon>
        <taxon>Nonomuraea</taxon>
    </lineage>
</organism>
<evidence type="ECO:0000256" key="1">
    <source>
        <dbReference type="SAM" id="MobiDB-lite"/>
    </source>
</evidence>
<accession>A0ABX8TYM6</accession>
<sequence>MVEQASAIGDDKARRRLAASCEHETTVMALGVVPEGVEDSARELVDKLAVIDAEPGPSPEAAAEATREAARRLAGQAHVMGWDPDAKLWRALLQWVGWRLAGRRHREGSKAEQSGTSRSRHGPSPSAADPHPHGGGVQGPADQPAAQ</sequence>
<proteinExistence type="predicted"/>
<dbReference type="EMBL" id="CP068985">
    <property type="protein sequence ID" value="QYC40388.1"/>
    <property type="molecule type" value="Genomic_DNA"/>
</dbReference>